<gene>
    <name evidence="6" type="ORF">IAA63_13020</name>
</gene>
<dbReference type="PROSITE" id="PS50893">
    <property type="entry name" value="ABC_TRANSPORTER_2"/>
    <property type="match status" value="1"/>
</dbReference>
<dbReference type="GO" id="GO:0005524">
    <property type="term" value="F:ATP binding"/>
    <property type="evidence" value="ECO:0007669"/>
    <property type="project" value="UniProtKB-KW"/>
</dbReference>
<sequence>MTTNILETKDLVKTFRGYGERALDQVSLRIPEGSIYGLLGPNGAGKSTLLKIITGMMRPDEGEIFYKGEKWNRSCLRDIGALIETPPIYGNLTARENLLVRTTALGLGEEEIDEALRTVDLVNTGKKRAGQFSLGMKQRLGIAAALIGHPGFLILDEPTNGLDPFGIQELRQLIRSFPEKGITVLVSSHILGEVEQVADHIGILSNGILGYQGGMPPKGHLEEMFMKVAEKCRRGGIPA</sequence>
<dbReference type="InterPro" id="IPR027417">
    <property type="entry name" value="P-loop_NTPase"/>
</dbReference>
<organism evidence="6 7">
    <name type="scientific">Candidatus Pullilachnospira stercoravium</name>
    <dbReference type="NCBI Taxonomy" id="2840913"/>
    <lineage>
        <taxon>Bacteria</taxon>
        <taxon>Bacillati</taxon>
        <taxon>Bacillota</taxon>
        <taxon>Clostridia</taxon>
        <taxon>Lachnospirales</taxon>
        <taxon>Lachnospiraceae</taxon>
        <taxon>Lachnospiraceae incertae sedis</taxon>
        <taxon>Candidatus Pullilachnospira</taxon>
    </lineage>
</organism>
<dbReference type="Pfam" id="PF00005">
    <property type="entry name" value="ABC_tran"/>
    <property type="match status" value="1"/>
</dbReference>
<name>A0A9D1NWE2_9FIRM</name>
<evidence type="ECO:0000313" key="7">
    <source>
        <dbReference type="Proteomes" id="UP000886723"/>
    </source>
</evidence>
<evidence type="ECO:0000256" key="4">
    <source>
        <dbReference type="ARBA" id="ARBA00022840"/>
    </source>
</evidence>
<evidence type="ECO:0000313" key="6">
    <source>
        <dbReference type="EMBL" id="HIV14041.1"/>
    </source>
</evidence>
<comment type="similarity">
    <text evidence="1">Belongs to the ABC transporter superfamily.</text>
</comment>
<dbReference type="InterPro" id="IPR003593">
    <property type="entry name" value="AAA+_ATPase"/>
</dbReference>
<reference evidence="6" key="1">
    <citation type="submission" date="2020-10" db="EMBL/GenBank/DDBJ databases">
        <authorList>
            <person name="Gilroy R."/>
        </authorList>
    </citation>
    <scope>NUCLEOTIDE SEQUENCE</scope>
    <source>
        <strain evidence="6">ChiBcec2-4451</strain>
    </source>
</reference>
<evidence type="ECO:0000256" key="3">
    <source>
        <dbReference type="ARBA" id="ARBA00022741"/>
    </source>
</evidence>
<proteinExistence type="inferred from homology"/>
<dbReference type="PROSITE" id="PS00211">
    <property type="entry name" value="ABC_TRANSPORTER_1"/>
    <property type="match status" value="1"/>
</dbReference>
<keyword evidence="2" id="KW-0813">Transport</keyword>
<dbReference type="SMART" id="SM00382">
    <property type="entry name" value="AAA"/>
    <property type="match status" value="1"/>
</dbReference>
<reference evidence="6" key="2">
    <citation type="journal article" date="2021" name="PeerJ">
        <title>Extensive microbial diversity within the chicken gut microbiome revealed by metagenomics and culture.</title>
        <authorList>
            <person name="Gilroy R."/>
            <person name="Ravi A."/>
            <person name="Getino M."/>
            <person name="Pursley I."/>
            <person name="Horton D.L."/>
            <person name="Alikhan N.F."/>
            <person name="Baker D."/>
            <person name="Gharbi K."/>
            <person name="Hall N."/>
            <person name="Watson M."/>
            <person name="Adriaenssens E.M."/>
            <person name="Foster-Nyarko E."/>
            <person name="Jarju S."/>
            <person name="Secka A."/>
            <person name="Antonio M."/>
            <person name="Oren A."/>
            <person name="Chaudhuri R.R."/>
            <person name="La Ragione R."/>
            <person name="Hildebrand F."/>
            <person name="Pallen M.J."/>
        </authorList>
    </citation>
    <scope>NUCLEOTIDE SEQUENCE</scope>
    <source>
        <strain evidence="6">ChiBcec2-4451</strain>
    </source>
</reference>
<evidence type="ECO:0000256" key="1">
    <source>
        <dbReference type="ARBA" id="ARBA00005417"/>
    </source>
</evidence>
<feature type="domain" description="ABC transporter" evidence="5">
    <location>
        <begin position="6"/>
        <end position="231"/>
    </location>
</feature>
<keyword evidence="4 6" id="KW-0067">ATP-binding</keyword>
<dbReference type="InterPro" id="IPR017871">
    <property type="entry name" value="ABC_transporter-like_CS"/>
</dbReference>
<dbReference type="InterPro" id="IPR003439">
    <property type="entry name" value="ABC_transporter-like_ATP-bd"/>
</dbReference>
<evidence type="ECO:0000259" key="5">
    <source>
        <dbReference type="PROSITE" id="PS50893"/>
    </source>
</evidence>
<dbReference type="CDD" id="cd03268">
    <property type="entry name" value="ABC_BcrA_bacitracin_resist"/>
    <property type="match status" value="1"/>
</dbReference>
<dbReference type="Gene3D" id="3.40.50.300">
    <property type="entry name" value="P-loop containing nucleotide triphosphate hydrolases"/>
    <property type="match status" value="1"/>
</dbReference>
<dbReference type="NCBIfam" id="TIGR03740">
    <property type="entry name" value="galliderm_ABC"/>
    <property type="match status" value="1"/>
</dbReference>
<protein>
    <submittedName>
        <fullName evidence="6">Lantibiotic protection ABC transporter ATP-binding protein</fullName>
    </submittedName>
</protein>
<dbReference type="PANTHER" id="PTHR43335:SF8">
    <property type="entry name" value="ABC TRANSPORTER, ATP-BINDING PROTEIN"/>
    <property type="match status" value="1"/>
</dbReference>
<dbReference type="GO" id="GO:0016887">
    <property type="term" value="F:ATP hydrolysis activity"/>
    <property type="evidence" value="ECO:0007669"/>
    <property type="project" value="InterPro"/>
</dbReference>
<comment type="caution">
    <text evidence="6">The sequence shown here is derived from an EMBL/GenBank/DDBJ whole genome shotgun (WGS) entry which is preliminary data.</text>
</comment>
<dbReference type="Proteomes" id="UP000886723">
    <property type="component" value="Unassembled WGS sequence"/>
</dbReference>
<dbReference type="SUPFAM" id="SSF52540">
    <property type="entry name" value="P-loop containing nucleoside triphosphate hydrolases"/>
    <property type="match status" value="1"/>
</dbReference>
<dbReference type="AlphaFoldDB" id="A0A9D1NWE2"/>
<dbReference type="PANTHER" id="PTHR43335">
    <property type="entry name" value="ABC TRANSPORTER, ATP-BINDING PROTEIN"/>
    <property type="match status" value="1"/>
</dbReference>
<keyword evidence="3" id="KW-0547">Nucleotide-binding</keyword>
<accession>A0A9D1NWE2</accession>
<dbReference type="EMBL" id="DVON01000278">
    <property type="protein sequence ID" value="HIV14041.1"/>
    <property type="molecule type" value="Genomic_DNA"/>
</dbReference>
<evidence type="ECO:0000256" key="2">
    <source>
        <dbReference type="ARBA" id="ARBA00022448"/>
    </source>
</evidence>
<dbReference type="InterPro" id="IPR022501">
    <property type="entry name" value="ABC_Gallidermin_ATP-bd"/>
</dbReference>